<keyword evidence="2" id="KW-0808">Transferase</keyword>
<feature type="domain" description="Erythromycin biosynthesis protein CIII-like C-terminal" evidence="1">
    <location>
        <begin position="322"/>
        <end position="462"/>
    </location>
</feature>
<dbReference type="PANTHER" id="PTHR48050">
    <property type="entry name" value="STEROL 3-BETA-GLUCOSYLTRANSFERASE"/>
    <property type="match status" value="1"/>
</dbReference>
<name>A0A5C8HXY0_9MICO</name>
<dbReference type="SUPFAM" id="SSF53756">
    <property type="entry name" value="UDP-Glycosyltransferase/glycogen phosphorylase"/>
    <property type="match status" value="1"/>
</dbReference>
<dbReference type="EMBL" id="VRSV01000002">
    <property type="protein sequence ID" value="TXK09945.1"/>
    <property type="molecule type" value="Genomic_DNA"/>
</dbReference>
<evidence type="ECO:0000313" key="2">
    <source>
        <dbReference type="EMBL" id="TXK09945.1"/>
    </source>
</evidence>
<accession>A0A5C8HXY0</accession>
<dbReference type="GO" id="GO:0017000">
    <property type="term" value="P:antibiotic biosynthetic process"/>
    <property type="evidence" value="ECO:0007669"/>
    <property type="project" value="UniProtKB-ARBA"/>
</dbReference>
<dbReference type="AlphaFoldDB" id="A0A5C8HXY0"/>
<reference evidence="2 3" key="1">
    <citation type="submission" date="2019-08" db="EMBL/GenBank/DDBJ databases">
        <authorList>
            <person name="Dong K."/>
        </authorList>
    </citation>
    <scope>NUCLEOTIDE SEQUENCE [LARGE SCALE GENOMIC DNA]</scope>
    <source>
        <strain evidence="2 3">JCM14558</strain>
    </source>
</reference>
<gene>
    <name evidence="2" type="ORF">FVP77_13785</name>
</gene>
<dbReference type="Proteomes" id="UP000321034">
    <property type="component" value="Unassembled WGS sequence"/>
</dbReference>
<keyword evidence="3" id="KW-1185">Reference proteome</keyword>
<dbReference type="InterPro" id="IPR010610">
    <property type="entry name" value="EryCIII-like_C"/>
</dbReference>
<dbReference type="OrthoDB" id="6620093at2"/>
<dbReference type="Pfam" id="PF06722">
    <property type="entry name" value="EryCIII-like_C"/>
    <property type="match status" value="1"/>
</dbReference>
<protein>
    <submittedName>
        <fullName evidence="2">Glycosyltransferase family 1 protein</fullName>
    </submittedName>
</protein>
<comment type="caution">
    <text evidence="2">The sequence shown here is derived from an EMBL/GenBank/DDBJ whole genome shotgun (WGS) entry which is preliminary data.</text>
</comment>
<dbReference type="Gene3D" id="3.40.50.2000">
    <property type="entry name" value="Glycogen Phosphorylase B"/>
    <property type="match status" value="2"/>
</dbReference>
<dbReference type="InterPro" id="IPR050426">
    <property type="entry name" value="Glycosyltransferase_28"/>
</dbReference>
<dbReference type="PANTHER" id="PTHR48050:SF13">
    <property type="entry name" value="STEROL 3-BETA-GLUCOSYLTRANSFERASE UGT80A2"/>
    <property type="match status" value="1"/>
</dbReference>
<sequence length="469" mass="49877">MAARVRAASACRIGEEYVLGVTTSFHLWLESASNETLSWECAVATYLLAANPIHGHVGPILSVARHLVEHGHRVVVLTGRRFSAQVAGAGAEHRVLTGTADYDDRRPDTYLPDGALYRGVRRTEYDIRTIFVETIPDQYRSIRSLIDELRPDAVLVDGAFGGVLPLIAQTDDRPPILALGVTPLSQASRDAAPYGLALHPPRGPFDRLRYAAMGAAAQHVVFAPTQRAAARAFAGAGAELRGFIMDASRHYDRFLQTGPAALEYPRTDLAPGIRFVGVLPQSATISRRPAWWGELDRERPVVHVTQGTIDNHDFGRLVRPALEALADRHVAVVVTAGGREVDAIGPLPGNAYAASYLDYDALLPRVDVVVTNGGYGGVQATLAAGVPLVVAGGTEDKPEVAARVAWTGAGIDLRTGTPDAAAVGAAVSSILNDRSYRSAAQRIAADAATHDALGEIARHLAETRVASSA</sequence>
<evidence type="ECO:0000259" key="1">
    <source>
        <dbReference type="Pfam" id="PF06722"/>
    </source>
</evidence>
<dbReference type="GO" id="GO:0008194">
    <property type="term" value="F:UDP-glycosyltransferase activity"/>
    <property type="evidence" value="ECO:0007669"/>
    <property type="project" value="InterPro"/>
</dbReference>
<proteinExistence type="predicted"/>
<evidence type="ECO:0000313" key="3">
    <source>
        <dbReference type="Proteomes" id="UP000321034"/>
    </source>
</evidence>
<organism evidence="2 3">
    <name type="scientific">Microbacterium hatanonis</name>
    <dbReference type="NCBI Taxonomy" id="404366"/>
    <lineage>
        <taxon>Bacteria</taxon>
        <taxon>Bacillati</taxon>
        <taxon>Actinomycetota</taxon>
        <taxon>Actinomycetes</taxon>
        <taxon>Micrococcales</taxon>
        <taxon>Microbacteriaceae</taxon>
        <taxon>Microbacterium</taxon>
    </lineage>
</organism>
<dbReference type="InterPro" id="IPR002213">
    <property type="entry name" value="UDP_glucos_trans"/>
</dbReference>
<dbReference type="FunFam" id="3.40.50.2000:FF:000072">
    <property type="entry name" value="Glycosyl transferase"/>
    <property type="match status" value="1"/>
</dbReference>
<dbReference type="GO" id="GO:0016758">
    <property type="term" value="F:hexosyltransferase activity"/>
    <property type="evidence" value="ECO:0007669"/>
    <property type="project" value="UniProtKB-ARBA"/>
</dbReference>
<dbReference type="CDD" id="cd03784">
    <property type="entry name" value="GT1_Gtf-like"/>
    <property type="match status" value="1"/>
</dbReference>